<feature type="region of interest" description="Disordered" evidence="1">
    <location>
        <begin position="1221"/>
        <end position="1269"/>
    </location>
</feature>
<organism evidence="2 3">
    <name type="scientific">Pleurostoma richardsiae</name>
    <dbReference type="NCBI Taxonomy" id="41990"/>
    <lineage>
        <taxon>Eukaryota</taxon>
        <taxon>Fungi</taxon>
        <taxon>Dikarya</taxon>
        <taxon>Ascomycota</taxon>
        <taxon>Pezizomycotina</taxon>
        <taxon>Sordariomycetes</taxon>
        <taxon>Sordariomycetidae</taxon>
        <taxon>Calosphaeriales</taxon>
        <taxon>Pleurostomataceae</taxon>
        <taxon>Pleurostoma</taxon>
    </lineage>
</organism>
<accession>A0AA38R5L4</accession>
<feature type="compositionally biased region" description="Low complexity" evidence="1">
    <location>
        <begin position="1135"/>
        <end position="1145"/>
    </location>
</feature>
<feature type="compositionally biased region" description="Low complexity" evidence="1">
    <location>
        <begin position="760"/>
        <end position="781"/>
    </location>
</feature>
<feature type="compositionally biased region" description="Polar residues" evidence="1">
    <location>
        <begin position="1224"/>
        <end position="1269"/>
    </location>
</feature>
<feature type="region of interest" description="Disordered" evidence="1">
    <location>
        <begin position="1124"/>
        <end position="1181"/>
    </location>
</feature>
<feature type="region of interest" description="Disordered" evidence="1">
    <location>
        <begin position="527"/>
        <end position="570"/>
    </location>
</feature>
<dbReference type="Proteomes" id="UP001174694">
    <property type="component" value="Unassembled WGS sequence"/>
</dbReference>
<proteinExistence type="predicted"/>
<feature type="region of interest" description="Disordered" evidence="1">
    <location>
        <begin position="1357"/>
        <end position="1382"/>
    </location>
</feature>
<feature type="compositionally biased region" description="Low complexity" evidence="1">
    <location>
        <begin position="527"/>
        <end position="546"/>
    </location>
</feature>
<feature type="region of interest" description="Disordered" evidence="1">
    <location>
        <begin position="751"/>
        <end position="805"/>
    </location>
</feature>
<feature type="compositionally biased region" description="Polar residues" evidence="1">
    <location>
        <begin position="1357"/>
        <end position="1379"/>
    </location>
</feature>
<feature type="region of interest" description="Disordered" evidence="1">
    <location>
        <begin position="1030"/>
        <end position="1054"/>
    </location>
</feature>
<feature type="compositionally biased region" description="Polar residues" evidence="1">
    <location>
        <begin position="553"/>
        <end position="564"/>
    </location>
</feature>
<feature type="compositionally biased region" description="Polar residues" evidence="1">
    <location>
        <begin position="817"/>
        <end position="830"/>
    </location>
</feature>
<evidence type="ECO:0000313" key="2">
    <source>
        <dbReference type="EMBL" id="KAJ9134460.1"/>
    </source>
</evidence>
<gene>
    <name evidence="2" type="ORF">NKR23_g10129</name>
</gene>
<dbReference type="EMBL" id="JANBVO010000043">
    <property type="protein sequence ID" value="KAJ9134460.1"/>
    <property type="molecule type" value="Genomic_DNA"/>
</dbReference>
<feature type="region of interest" description="Disordered" evidence="1">
    <location>
        <begin position="817"/>
        <end position="852"/>
    </location>
</feature>
<reference evidence="2" key="1">
    <citation type="submission" date="2022-07" db="EMBL/GenBank/DDBJ databases">
        <title>Fungi with potential for degradation of polypropylene.</title>
        <authorList>
            <person name="Gostincar C."/>
        </authorList>
    </citation>
    <scope>NUCLEOTIDE SEQUENCE</scope>
    <source>
        <strain evidence="2">EXF-13308</strain>
    </source>
</reference>
<feature type="compositionally biased region" description="Low complexity" evidence="1">
    <location>
        <begin position="1040"/>
        <end position="1052"/>
    </location>
</feature>
<comment type="caution">
    <text evidence="2">The sequence shown here is derived from an EMBL/GenBank/DDBJ whole genome shotgun (WGS) entry which is preliminary data.</text>
</comment>
<evidence type="ECO:0000313" key="3">
    <source>
        <dbReference type="Proteomes" id="UP001174694"/>
    </source>
</evidence>
<evidence type="ECO:0000256" key="1">
    <source>
        <dbReference type="SAM" id="MobiDB-lite"/>
    </source>
</evidence>
<keyword evidence="3" id="KW-1185">Reference proteome</keyword>
<protein>
    <submittedName>
        <fullName evidence="2">C2H2 type zinc finger domain-containing protein</fullName>
    </submittedName>
</protein>
<feature type="region of interest" description="Disordered" evidence="1">
    <location>
        <begin position="1073"/>
        <end position="1109"/>
    </location>
</feature>
<sequence length="1455" mass="158015">MSANIQQQMAAAGQLMPQQGQPGRPNQAQLGTLVYRALMGNSLPIQGWQTAVPITERMGKTLNLITNIMLAMPSAEWQKAATYGLEYEKDAFHNSPDKNTYDQKMNAKNAEMFKKRQANEQNLQSTLSAQAAAAAQQQQQQQHQLLLNQQNAAMQAQMSRGMSQQGQQGFQHLQHPMQLSQMPQQPQQMGMMMGTPGGQRMPPNQAQFSMGGGQMRPAGVPPIDLGNLSPEDRVKVMEEAQRIAANTPDVQKQQIRMTMQSKMTPQQVHDFRAQNKDPLTWYFQQQAFINLQKQARARLMRQQGMPQNGPMQLPQQAQRPMNPGMMGGQNAFAMGDIINEQKAGYMAQDAGQLVVPASSGPARNPTPQMAGMPNMPNGANQTPRPPQMQPAFNQQAQLKMDQAAAQTQAQIRAQAAAKQLQGQPGGLGGPMPPSGSPAMATLNSAVPRPPIPMGQMDAQQMGQANQRFGQTLDPRFNQPRPQISMSGNINANINAMLAAMPVEQRQKFNGLPPEKLNELMSKWQEQQRAMQLNNAAQAAKNQPQMQGRPGQPTPGQFNPQNPGNQFGMPNGMPQVNGVVPPNVQQAFIQQQIARARMTAGQNPQQHQTMMDSMDIPPPVGQLFGGNLPMEIKKWRDLKVYLQQNAVPPQVKQQLAAIQQEQFRQILEKRNMVAQQGNLPMGVPQQAPGPMPGQPPNVPQQNMPNIPPHILQVTPQEIQALRQQHPRLQGASDDMIRKLAIKIKGENYLKSAQGKQNAANQAMASQPQQGSAPQAPAPMAQPEVTPTVKPAPNQAAAQKPQNSAPTANAEMVNAATGAKNNRPNQQNRSAPQPSPAAGQKSLKRPSPEDGDAATQNNVAMQRQVSQQAQRPPGQGPAMLTQEQLARLSPEQRAKYEQMLKARQLQMTPEDVNRLKMLAAEEERNQKQHPGIPMNPAERNDILEKLQRVGGELNKMGRAMGKWYAISRDDNRARIFFRQRLRLFSQFHDKDKMQNLKETLTMSSQEVDQVKAMIDSMTMELATAYGKQTRLPQNNVQGQGHPAGQNGPAVAQAPQPAPLSEANLVKNTQALNKMHQRTASKGGQPPAAPTSAEPPFSFGAASPHGQPAYMGKPAVRQEDLHLPPQRKKIKTGQQQTPSPAISAAAAPHGKQPSPEMKRQMAQEQKGPARPSFSCPDPDCAMATNGFPTEEALKAHIDDEHVKPSQDPVKYVQDSLAASLGLDAQGHTKSTQSSSQPMAGTVSKQGQALASKLESGTTPMSRTASLKGQATANGSKLAADSAKSTPGAMAASKAGNTPKFALVDNTSTPARTEPEMAAAMPVVPDPWADSTIDPQSLLASFGPFDAAAGGVIADMSIYRSLTPNDTPESSKDSGSSEPNSDISEGANLDIDLSLNWTPMDPLLIDMDSFNMEGGLADAGMTDLMMNDTLMQGITWDEISTDFNKPFTLDPSLYSMDTV</sequence>
<name>A0AA38R5L4_9PEZI</name>
<feature type="compositionally biased region" description="Low complexity" evidence="1">
    <location>
        <begin position="789"/>
        <end position="804"/>
    </location>
</feature>